<dbReference type="PROSITE" id="PS51125">
    <property type="entry name" value="NHL"/>
    <property type="match status" value="2"/>
</dbReference>
<dbReference type="AlphaFoldDB" id="A0A815LG48"/>
<feature type="signal peptide" evidence="5">
    <location>
        <begin position="1"/>
        <end position="21"/>
    </location>
</feature>
<dbReference type="Pfam" id="PF01436">
    <property type="entry name" value="NHL"/>
    <property type="match status" value="3"/>
</dbReference>
<dbReference type="SUPFAM" id="SSF63825">
    <property type="entry name" value="YWTD domain"/>
    <property type="match status" value="1"/>
</dbReference>
<evidence type="ECO:0000313" key="8">
    <source>
        <dbReference type="Proteomes" id="UP000663828"/>
    </source>
</evidence>
<organism evidence="6 9">
    <name type="scientific">Adineta ricciae</name>
    <name type="common">Rotifer</name>
    <dbReference type="NCBI Taxonomy" id="249248"/>
    <lineage>
        <taxon>Eukaryota</taxon>
        <taxon>Metazoa</taxon>
        <taxon>Spiralia</taxon>
        <taxon>Gnathifera</taxon>
        <taxon>Rotifera</taxon>
        <taxon>Eurotatoria</taxon>
        <taxon>Bdelloidea</taxon>
        <taxon>Adinetida</taxon>
        <taxon>Adinetidae</taxon>
        <taxon>Adineta</taxon>
    </lineage>
</organism>
<evidence type="ECO:0000256" key="2">
    <source>
        <dbReference type="ARBA" id="ARBA00022737"/>
    </source>
</evidence>
<feature type="repeat" description="NHL" evidence="4">
    <location>
        <begin position="377"/>
        <end position="407"/>
    </location>
</feature>
<gene>
    <name evidence="6" type="ORF">EDS130_LOCUS36332</name>
    <name evidence="7" type="ORF">XAT740_LOCUS36553</name>
</gene>
<feature type="chain" id="PRO_5036228222" evidence="5">
    <location>
        <begin position="22"/>
        <end position="408"/>
    </location>
</feature>
<evidence type="ECO:0000313" key="9">
    <source>
        <dbReference type="Proteomes" id="UP000663852"/>
    </source>
</evidence>
<dbReference type="Gene3D" id="2.120.10.30">
    <property type="entry name" value="TolB, C-terminal domain"/>
    <property type="match status" value="2"/>
</dbReference>
<dbReference type="InterPro" id="IPR011042">
    <property type="entry name" value="6-blade_b-propeller_TolB-like"/>
</dbReference>
<proteinExistence type="predicted"/>
<protein>
    <submittedName>
        <fullName evidence="6">Uncharacterized protein</fullName>
    </submittedName>
</protein>
<dbReference type="EMBL" id="CAJNOR010003760">
    <property type="protein sequence ID" value="CAF1445272.1"/>
    <property type="molecule type" value="Genomic_DNA"/>
</dbReference>
<name>A0A815LG48_ADIRI</name>
<feature type="repeat" description="NHL" evidence="4">
    <location>
        <begin position="271"/>
        <end position="308"/>
    </location>
</feature>
<dbReference type="InterPro" id="IPR001258">
    <property type="entry name" value="NHL_repeat"/>
</dbReference>
<dbReference type="Proteomes" id="UP000663852">
    <property type="component" value="Unassembled WGS sequence"/>
</dbReference>
<keyword evidence="2" id="KW-0677">Repeat</keyword>
<dbReference type="GO" id="GO:0005576">
    <property type="term" value="C:extracellular region"/>
    <property type="evidence" value="ECO:0007669"/>
    <property type="project" value="TreeGrafter"/>
</dbReference>
<sequence length="408" mass="46503">MKTKTRIHCFFLLLLSTIVSADSEICNSAIPFSRCSSNNACGCFPMLIPCGSLQECSVPDHICVHHSRCNNHPICYPLSLMSEDICPPQSNNTTTMTTTTAVEVTTRKMKWNRWKQNAITVAGGYEEGNELYQLRDPHAIVVDKDKNIYITDRLNHRVMKWKLNEVYGEIVAGGNGNGTRLDQLNSPTGIVWDEENNSLIIADYENRRVVRWFMNENRQEIIINNIHCDGLALDKYGFLYVSIWDKGEVRRWRIGEEKGTEGKLVAGGNGWGNELNQLYRPTFIFVDDEQTVYVTDCYNHRVMKWKKNAKEGVIVAGENVGGWELNQLYGPEGLFVGESGEIYVMDRHNGRVMHWNEGAKEGELIVGGNKWEYSSILDYPHGLTFDIEGNLYVSDTANHRIQKFDLLF</sequence>
<keyword evidence="8" id="KW-1185">Reference proteome</keyword>
<dbReference type="CDD" id="cd05819">
    <property type="entry name" value="NHL"/>
    <property type="match status" value="1"/>
</dbReference>
<keyword evidence="3" id="KW-0325">Glycoprotein</keyword>
<accession>A0A815LG48</accession>
<dbReference type="Proteomes" id="UP000663828">
    <property type="component" value="Unassembled WGS sequence"/>
</dbReference>
<evidence type="ECO:0000256" key="3">
    <source>
        <dbReference type="ARBA" id="ARBA00023180"/>
    </source>
</evidence>
<dbReference type="OrthoDB" id="342730at2759"/>
<dbReference type="EMBL" id="CAJNOJ010000336">
    <property type="protein sequence ID" value="CAF1405611.1"/>
    <property type="molecule type" value="Genomic_DNA"/>
</dbReference>
<evidence type="ECO:0000256" key="5">
    <source>
        <dbReference type="SAM" id="SignalP"/>
    </source>
</evidence>
<evidence type="ECO:0000313" key="6">
    <source>
        <dbReference type="EMBL" id="CAF1405611.1"/>
    </source>
</evidence>
<evidence type="ECO:0000313" key="7">
    <source>
        <dbReference type="EMBL" id="CAF1445272.1"/>
    </source>
</evidence>
<comment type="caution">
    <text evidence="6">The sequence shown here is derived from an EMBL/GenBank/DDBJ whole genome shotgun (WGS) entry which is preliminary data.</text>
</comment>
<dbReference type="PANTHER" id="PTHR10680">
    <property type="entry name" value="PEPTIDYL-GLYCINE ALPHA-AMIDATING MONOOXYGENASE"/>
    <property type="match status" value="1"/>
</dbReference>
<reference evidence="6" key="1">
    <citation type="submission" date="2021-02" db="EMBL/GenBank/DDBJ databases">
        <authorList>
            <person name="Nowell W R."/>
        </authorList>
    </citation>
    <scope>NUCLEOTIDE SEQUENCE</scope>
</reference>
<keyword evidence="1 5" id="KW-0732">Signal</keyword>
<evidence type="ECO:0000256" key="4">
    <source>
        <dbReference type="PROSITE-ProRule" id="PRU00504"/>
    </source>
</evidence>
<evidence type="ECO:0000256" key="1">
    <source>
        <dbReference type="ARBA" id="ARBA00022729"/>
    </source>
</evidence>
<dbReference type="PANTHER" id="PTHR10680:SF14">
    <property type="entry name" value="PEPTIDYL-GLYCINE ALPHA-AMIDATING MONOOXYGENASE"/>
    <property type="match status" value="1"/>
</dbReference>